<evidence type="ECO:0000313" key="3">
    <source>
        <dbReference type="Proteomes" id="UP000182658"/>
    </source>
</evidence>
<feature type="compositionally biased region" description="Acidic residues" evidence="1">
    <location>
        <begin position="167"/>
        <end position="197"/>
    </location>
</feature>
<feature type="compositionally biased region" description="Basic and acidic residues" evidence="1">
    <location>
        <begin position="198"/>
        <end position="215"/>
    </location>
</feature>
<proteinExistence type="predicted"/>
<gene>
    <name evidence="2" type="ORF">CONLIGDRAFT_680996</name>
</gene>
<name>A0A1J7JA93_9PEZI</name>
<dbReference type="STRING" id="1408157.A0A1J7JA93"/>
<dbReference type="PANTHER" id="PTHR42029">
    <property type="entry name" value="AN04G07800"/>
    <property type="match status" value="1"/>
</dbReference>
<dbReference type="InParanoid" id="A0A1J7JA93"/>
<accession>A0A1J7JA93</accession>
<evidence type="ECO:0000313" key="2">
    <source>
        <dbReference type="EMBL" id="OIW30217.1"/>
    </source>
</evidence>
<dbReference type="OrthoDB" id="5343383at2759"/>
<dbReference type="Proteomes" id="UP000182658">
    <property type="component" value="Unassembled WGS sequence"/>
</dbReference>
<dbReference type="PANTHER" id="PTHR42029:SF2">
    <property type="entry name" value="WAX SYNTHASE DOMAIN-CONTAINING PROTEIN"/>
    <property type="match status" value="1"/>
</dbReference>
<feature type="region of interest" description="Disordered" evidence="1">
    <location>
        <begin position="162"/>
        <end position="215"/>
    </location>
</feature>
<dbReference type="EMBL" id="KV875097">
    <property type="protein sequence ID" value="OIW30217.1"/>
    <property type="molecule type" value="Genomic_DNA"/>
</dbReference>
<protein>
    <submittedName>
        <fullName evidence="2">Uncharacterized protein</fullName>
    </submittedName>
</protein>
<organism evidence="2 3">
    <name type="scientific">Coniochaeta ligniaria NRRL 30616</name>
    <dbReference type="NCBI Taxonomy" id="1408157"/>
    <lineage>
        <taxon>Eukaryota</taxon>
        <taxon>Fungi</taxon>
        <taxon>Dikarya</taxon>
        <taxon>Ascomycota</taxon>
        <taxon>Pezizomycotina</taxon>
        <taxon>Sordariomycetes</taxon>
        <taxon>Sordariomycetidae</taxon>
        <taxon>Coniochaetales</taxon>
        <taxon>Coniochaetaceae</taxon>
        <taxon>Coniochaeta</taxon>
    </lineage>
</organism>
<reference evidence="2 3" key="1">
    <citation type="submission" date="2016-10" db="EMBL/GenBank/DDBJ databases">
        <title>Draft genome sequence of Coniochaeta ligniaria NRRL30616, a lignocellulolytic fungus for bioabatement of inhibitors in plant biomass hydrolysates.</title>
        <authorList>
            <consortium name="DOE Joint Genome Institute"/>
            <person name="Jimenez D.J."/>
            <person name="Hector R.E."/>
            <person name="Riley R."/>
            <person name="Sun H."/>
            <person name="Grigoriev I.V."/>
            <person name="Van Elsas J.D."/>
            <person name="Nichols N.N."/>
        </authorList>
    </citation>
    <scope>NUCLEOTIDE SEQUENCE [LARGE SCALE GENOMIC DNA]</scope>
    <source>
        <strain evidence="2 3">NRRL 30616</strain>
    </source>
</reference>
<keyword evidence="3" id="KW-1185">Reference proteome</keyword>
<dbReference type="AlphaFoldDB" id="A0A1J7JA93"/>
<sequence length="318" mass="36347">MLRVTYSHEATIAAVSDYYNFLTKLYLKDSQVLYPPDGGWPSITTADSATLACLGKSDEVVTLLAHLPNIHDPGDWHHAAEGVPGCFFAEWQHCFKILNKKNDMLTGADLRLITEGPEFCHVSPPHVVGLTNGDPIMVLDTKLGIIHWNECPSYIEDCYGSRGVDYDPPDEDDEEDDECGDDEDEDGDECEDEEQDDVKDKDSSHEDHNDDDKRNAAIRAEERVWRESASAWPIHDFFKILKDQFRKLQWIPISQHEVWDASWSCARDGEGMIPMLRDIYHQHGWPDFAQYRKSECLAAVQKALKERYPSYADVRSLR</sequence>
<evidence type="ECO:0000256" key="1">
    <source>
        <dbReference type="SAM" id="MobiDB-lite"/>
    </source>
</evidence>